<dbReference type="EC" id="2.1.1.130" evidence="9"/>
<keyword evidence="3" id="KW-0169">Cobalamin biosynthesis</keyword>
<gene>
    <name evidence="9" type="primary">cobI</name>
    <name evidence="9" type="ORF">DXC81_09640</name>
</gene>
<dbReference type="PANTHER" id="PTHR43467">
    <property type="entry name" value="COBALT-PRECORRIN-2 C(20)-METHYLTRANSFERASE"/>
    <property type="match status" value="1"/>
</dbReference>
<dbReference type="PANTHER" id="PTHR43467:SF2">
    <property type="entry name" value="COBALT-PRECORRIN-2 C(20)-METHYLTRANSFERASE"/>
    <property type="match status" value="1"/>
</dbReference>
<dbReference type="GO" id="GO:0032259">
    <property type="term" value="P:methylation"/>
    <property type="evidence" value="ECO:0007669"/>
    <property type="project" value="UniProtKB-KW"/>
</dbReference>
<protein>
    <submittedName>
        <fullName evidence="9">Precorrin-2 C(20)-methyltransferase</fullName>
        <ecNumber evidence="9">2.1.1.130</ecNumber>
    </submittedName>
</protein>
<dbReference type="InterPro" id="IPR000878">
    <property type="entry name" value="4pyrrol_Mease"/>
</dbReference>
<evidence type="ECO:0000313" key="10">
    <source>
        <dbReference type="Proteomes" id="UP000260943"/>
    </source>
</evidence>
<name>A0A3E4QPB3_9ACTN</name>
<dbReference type="GO" id="GO:0030788">
    <property type="term" value="F:precorrin-2 C20-methyltransferase activity"/>
    <property type="evidence" value="ECO:0007669"/>
    <property type="project" value="UniProtKB-EC"/>
</dbReference>
<sequence length="233" mass="24278">MGKGTLYGVGVGPGDPELVTLKAIRTIEACRVVVAPRARAGSSLALSIVRANVDLTCHEVVEVPFAMAGEDDARDARRADAAALVVSRLEQGLDVAMPTLGDPAIYSTFQRIAAAVRGEGFTVRQVPGVPSFCAVAAALDADLTPDPALPVHIVPALCRDSLREAADLSGTVVLMKAGGEAEGLACALREAGVLERTQLVSNCGRPDELVLRRLDAPDVPDRLGYFSTAVVLP</sequence>
<dbReference type="InterPro" id="IPR012382">
    <property type="entry name" value="CobI/CbiL"/>
</dbReference>
<evidence type="ECO:0000256" key="1">
    <source>
        <dbReference type="ARBA" id="ARBA00004953"/>
    </source>
</evidence>
<keyword evidence="5 9" id="KW-0808">Transferase</keyword>
<evidence type="ECO:0000256" key="2">
    <source>
        <dbReference type="ARBA" id="ARBA00005879"/>
    </source>
</evidence>
<keyword evidence="6" id="KW-0949">S-adenosyl-L-methionine</keyword>
<dbReference type="SUPFAM" id="SSF53790">
    <property type="entry name" value="Tetrapyrrole methylase"/>
    <property type="match status" value="1"/>
</dbReference>
<dbReference type="InterPro" id="IPR006364">
    <property type="entry name" value="CobI/CbiL/CobIJ_dom"/>
</dbReference>
<dbReference type="Gene3D" id="3.40.1010.10">
    <property type="entry name" value="Cobalt-precorrin-4 Transmethylase, Domain 1"/>
    <property type="match status" value="1"/>
</dbReference>
<feature type="domain" description="Tetrapyrrole methylase" evidence="8">
    <location>
        <begin position="5"/>
        <end position="212"/>
    </location>
</feature>
<dbReference type="Pfam" id="PF00590">
    <property type="entry name" value="TP_methylase"/>
    <property type="match status" value="1"/>
</dbReference>
<evidence type="ECO:0000256" key="6">
    <source>
        <dbReference type="ARBA" id="ARBA00022691"/>
    </source>
</evidence>
<dbReference type="Proteomes" id="UP000260943">
    <property type="component" value="Unassembled WGS sequence"/>
</dbReference>
<evidence type="ECO:0000256" key="4">
    <source>
        <dbReference type="ARBA" id="ARBA00022603"/>
    </source>
</evidence>
<comment type="similarity">
    <text evidence="2 7">Belongs to the precorrin methyltransferase family.</text>
</comment>
<dbReference type="RefSeq" id="WP_117680201.1">
    <property type="nucleotide sequence ID" value="NZ_JAXKBF010000061.1"/>
</dbReference>
<accession>A0A3E4QPB3</accession>
<evidence type="ECO:0000256" key="3">
    <source>
        <dbReference type="ARBA" id="ARBA00022573"/>
    </source>
</evidence>
<dbReference type="NCBIfam" id="TIGR01467">
    <property type="entry name" value="cobI_cbiL"/>
    <property type="match status" value="1"/>
</dbReference>
<dbReference type="CDD" id="cd11645">
    <property type="entry name" value="Precorrin_2_C20_MT"/>
    <property type="match status" value="1"/>
</dbReference>
<reference evidence="9 10" key="1">
    <citation type="submission" date="2018-08" db="EMBL/GenBank/DDBJ databases">
        <title>A genome reference for cultivated species of the human gut microbiota.</title>
        <authorList>
            <person name="Zou Y."/>
            <person name="Xue W."/>
            <person name="Luo G."/>
        </authorList>
    </citation>
    <scope>NUCLEOTIDE SEQUENCE [LARGE SCALE GENOMIC DNA]</scope>
    <source>
        <strain evidence="9 10">TF08-14</strain>
    </source>
</reference>
<dbReference type="Gene3D" id="3.30.950.10">
    <property type="entry name" value="Methyltransferase, Cobalt-precorrin-4 Transmethylase, Domain 2"/>
    <property type="match status" value="1"/>
</dbReference>
<evidence type="ECO:0000256" key="7">
    <source>
        <dbReference type="PIRNR" id="PIRNR036427"/>
    </source>
</evidence>
<dbReference type="InterPro" id="IPR014777">
    <property type="entry name" value="4pyrrole_Mease_sub1"/>
</dbReference>
<dbReference type="InterPro" id="IPR014776">
    <property type="entry name" value="4pyrrole_Mease_sub2"/>
</dbReference>
<evidence type="ECO:0000256" key="5">
    <source>
        <dbReference type="ARBA" id="ARBA00022679"/>
    </source>
</evidence>
<proteinExistence type="inferred from homology"/>
<dbReference type="EMBL" id="QSRJ01000013">
    <property type="protein sequence ID" value="RGL08058.1"/>
    <property type="molecule type" value="Genomic_DNA"/>
</dbReference>
<comment type="pathway">
    <text evidence="1">Cofactor biosynthesis; adenosylcobalamin biosynthesis.</text>
</comment>
<keyword evidence="4 9" id="KW-0489">Methyltransferase</keyword>
<comment type="caution">
    <text evidence="9">The sequence shown here is derived from an EMBL/GenBank/DDBJ whole genome shotgun (WGS) entry which is preliminary data.</text>
</comment>
<dbReference type="UniPathway" id="UPA00148"/>
<dbReference type="PIRSF" id="PIRSF036427">
    <property type="entry name" value="Precrrn-2_mtase"/>
    <property type="match status" value="1"/>
</dbReference>
<evidence type="ECO:0000259" key="8">
    <source>
        <dbReference type="Pfam" id="PF00590"/>
    </source>
</evidence>
<dbReference type="GO" id="GO:0009236">
    <property type="term" value="P:cobalamin biosynthetic process"/>
    <property type="evidence" value="ECO:0007669"/>
    <property type="project" value="UniProtKB-UniRule"/>
</dbReference>
<dbReference type="AlphaFoldDB" id="A0A3E4QPB3"/>
<organism evidence="9 10">
    <name type="scientific">Collinsella tanakaei</name>
    <dbReference type="NCBI Taxonomy" id="626935"/>
    <lineage>
        <taxon>Bacteria</taxon>
        <taxon>Bacillati</taxon>
        <taxon>Actinomycetota</taxon>
        <taxon>Coriobacteriia</taxon>
        <taxon>Coriobacteriales</taxon>
        <taxon>Coriobacteriaceae</taxon>
        <taxon>Collinsella</taxon>
    </lineage>
</organism>
<evidence type="ECO:0000313" key="9">
    <source>
        <dbReference type="EMBL" id="RGL08058.1"/>
    </source>
</evidence>
<dbReference type="InterPro" id="IPR035996">
    <property type="entry name" value="4pyrrol_Methylase_sf"/>
</dbReference>